<feature type="transmembrane region" description="Helical" evidence="7">
    <location>
        <begin position="7"/>
        <end position="31"/>
    </location>
</feature>
<keyword evidence="10" id="KW-1185">Reference proteome</keyword>
<keyword evidence="3" id="KW-1003">Cell membrane</keyword>
<comment type="caution">
    <text evidence="9">The sequence shown here is derived from an EMBL/GenBank/DDBJ whole genome shotgun (WGS) entry which is preliminary data.</text>
</comment>
<organism evidence="9 10">
    <name type="scientific">Tepidibacillus decaturensis</name>
    <dbReference type="NCBI Taxonomy" id="1413211"/>
    <lineage>
        <taxon>Bacteria</taxon>
        <taxon>Bacillati</taxon>
        <taxon>Bacillota</taxon>
        <taxon>Bacilli</taxon>
        <taxon>Bacillales</taxon>
        <taxon>Bacillaceae</taxon>
        <taxon>Tepidibacillus</taxon>
    </lineage>
</organism>
<dbReference type="RefSeq" id="WP_068722275.1">
    <property type="nucleotide sequence ID" value="NZ_LSKU01000001.1"/>
</dbReference>
<dbReference type="PANTHER" id="PTHR42709">
    <property type="entry name" value="ALKALINE PHOSPHATASE LIKE PROTEIN"/>
    <property type="match status" value="1"/>
</dbReference>
<dbReference type="EMBL" id="LSKU01000001">
    <property type="protein sequence ID" value="KXG42634.1"/>
    <property type="molecule type" value="Genomic_DNA"/>
</dbReference>
<protein>
    <recommendedName>
        <fullName evidence="8">VTT domain-containing protein</fullName>
    </recommendedName>
</protein>
<sequence length="203" mass="23487">MEQLWDWIIIIFRTIGIPGLGVGLFLEGMGVPFPGETTMAFFGFLSQRGDYPFLLLVATASLGSWIGSWIAFYLGRTYGIGLLFRYGKYLFLKRRHIKMTMRLSRRFGVWVLVLGRHLPGVRTISSYMAGIGRMSWPVFLVYSLLGFVFWTTTWLAFGYIVANRWEQMVQVFSSWVAIIFLILFIGIGLIYYVKRYRKQGKVN</sequence>
<dbReference type="AlphaFoldDB" id="A0A135L0X8"/>
<evidence type="ECO:0000256" key="6">
    <source>
        <dbReference type="ARBA" id="ARBA00023136"/>
    </source>
</evidence>
<dbReference type="STRING" id="1413211.U473_00170"/>
<dbReference type="Pfam" id="PF09335">
    <property type="entry name" value="VTT_dom"/>
    <property type="match status" value="1"/>
</dbReference>
<dbReference type="Proteomes" id="UP000070352">
    <property type="component" value="Unassembled WGS sequence"/>
</dbReference>
<dbReference type="OrthoDB" id="9782291at2"/>
<feature type="transmembrane region" description="Helical" evidence="7">
    <location>
        <begin position="51"/>
        <end position="75"/>
    </location>
</feature>
<dbReference type="PANTHER" id="PTHR42709:SF6">
    <property type="entry name" value="UNDECAPRENYL PHOSPHATE TRANSPORTER A"/>
    <property type="match status" value="1"/>
</dbReference>
<comment type="similarity">
    <text evidence="2">Belongs to the DedA family.</text>
</comment>
<keyword evidence="4 7" id="KW-0812">Transmembrane</keyword>
<accession>A0A135L0X8</accession>
<evidence type="ECO:0000256" key="3">
    <source>
        <dbReference type="ARBA" id="ARBA00022475"/>
    </source>
</evidence>
<keyword evidence="5 7" id="KW-1133">Transmembrane helix</keyword>
<evidence type="ECO:0000256" key="2">
    <source>
        <dbReference type="ARBA" id="ARBA00010792"/>
    </source>
</evidence>
<reference evidence="9 10" key="1">
    <citation type="submission" date="2016-02" db="EMBL/GenBank/DDBJ databases">
        <title>Draft Genome for Tepidibacillus decaturensis nov. sp. Strain Z9, an Anaerobic, Moderately Thermophilic and Heterotrophic Bacterium from Deep Subsurface of the Illinois Basin, USA.</title>
        <authorList>
            <person name="Dong Y."/>
            <person name="Chang J.Y."/>
            <person name="Sanford R."/>
            <person name="Fouke B.W."/>
        </authorList>
    </citation>
    <scope>NUCLEOTIDE SEQUENCE [LARGE SCALE GENOMIC DNA]</scope>
    <source>
        <strain evidence="9 10">Z9</strain>
    </source>
</reference>
<evidence type="ECO:0000256" key="4">
    <source>
        <dbReference type="ARBA" id="ARBA00022692"/>
    </source>
</evidence>
<gene>
    <name evidence="9" type="ORF">U473_00170</name>
</gene>
<evidence type="ECO:0000256" key="1">
    <source>
        <dbReference type="ARBA" id="ARBA00004651"/>
    </source>
</evidence>
<feature type="transmembrane region" description="Helical" evidence="7">
    <location>
        <begin position="138"/>
        <end position="160"/>
    </location>
</feature>
<evidence type="ECO:0000313" key="9">
    <source>
        <dbReference type="EMBL" id="KXG42634.1"/>
    </source>
</evidence>
<feature type="transmembrane region" description="Helical" evidence="7">
    <location>
        <begin position="172"/>
        <end position="193"/>
    </location>
</feature>
<feature type="domain" description="VTT" evidence="8">
    <location>
        <begin position="33"/>
        <end position="159"/>
    </location>
</feature>
<dbReference type="InterPro" id="IPR032816">
    <property type="entry name" value="VTT_dom"/>
</dbReference>
<comment type="subcellular location">
    <subcellularLocation>
        <location evidence="1">Cell membrane</location>
        <topology evidence="1">Multi-pass membrane protein</topology>
    </subcellularLocation>
</comment>
<proteinExistence type="inferred from homology"/>
<evidence type="ECO:0000259" key="8">
    <source>
        <dbReference type="Pfam" id="PF09335"/>
    </source>
</evidence>
<evidence type="ECO:0000313" key="10">
    <source>
        <dbReference type="Proteomes" id="UP000070352"/>
    </source>
</evidence>
<evidence type="ECO:0000256" key="5">
    <source>
        <dbReference type="ARBA" id="ARBA00022989"/>
    </source>
</evidence>
<keyword evidence="6 7" id="KW-0472">Membrane</keyword>
<evidence type="ECO:0000256" key="7">
    <source>
        <dbReference type="SAM" id="Phobius"/>
    </source>
</evidence>
<dbReference type="GO" id="GO:0005886">
    <property type="term" value="C:plasma membrane"/>
    <property type="evidence" value="ECO:0007669"/>
    <property type="project" value="UniProtKB-SubCell"/>
</dbReference>
<dbReference type="InterPro" id="IPR051311">
    <property type="entry name" value="DedA_domain"/>
</dbReference>
<name>A0A135L0X8_9BACI</name>